<dbReference type="OrthoDB" id="5424209at2759"/>
<sequence>MSSDLELPPLPPRVSEEEAEHYYHGLHSKPRLIARTGEPWEHTPCPEVYFRTKSLMTVERHEKLMELWEDNIAFKVHDILNQNQVNWSSTDIVRIAYDDWIHGDNILWIGVWSSPTRLSYEVGIKVAQQCQRLLYDHGITNFEVELRESDLIQTSRNQRAFPPLLKPTDIIDPTAILREPFTTTLGITVCGHYMPCAEGTAGFFIAVPGVNKLFLVTAHHVLFPGNENKHVEYTNKSQLPYEVLDQGIVIVSEESRIAGVVGQNDAESQAIREDAELEKKKAERRVQVLKEFVEELRSKWSVDASRILGHVIFSPEIVVTAGAKLQQYTQDVAVIEVDASKIDPADFHGNFIDLGNKFTVADLTNKLRGNLTNPRFFAYPGNRLFGLTGTIPKEEIREPQMLDASGDPCLMVLKRGKSTDVTVGKANTYASYTRKYPSVSERDNVVSKQWLVIPLEEDSALFALKAATNICDVAYVTPIDFIMDVIRRFKPLANAYIMNAQSPMQRDEM</sequence>
<comment type="caution">
    <text evidence="2">The sequence shown here is derived from an EMBL/GenBank/DDBJ whole genome shotgun (WGS) entry which is preliminary data.</text>
</comment>
<keyword evidence="1" id="KW-0175">Coiled coil</keyword>
<dbReference type="Proteomes" id="UP000724874">
    <property type="component" value="Unassembled WGS sequence"/>
</dbReference>
<name>A0A9P5NHS2_GYMJU</name>
<keyword evidence="3" id="KW-1185">Reference proteome</keyword>
<feature type="coiled-coil region" evidence="1">
    <location>
        <begin position="263"/>
        <end position="299"/>
    </location>
</feature>
<dbReference type="EMBL" id="JADNYJ010000099">
    <property type="protein sequence ID" value="KAF8885889.1"/>
    <property type="molecule type" value="Genomic_DNA"/>
</dbReference>
<proteinExistence type="predicted"/>
<evidence type="ECO:0000313" key="2">
    <source>
        <dbReference type="EMBL" id="KAF8885889.1"/>
    </source>
</evidence>
<organism evidence="2 3">
    <name type="scientific">Gymnopilus junonius</name>
    <name type="common">Spectacular rustgill mushroom</name>
    <name type="synonym">Gymnopilus spectabilis subsp. junonius</name>
    <dbReference type="NCBI Taxonomy" id="109634"/>
    <lineage>
        <taxon>Eukaryota</taxon>
        <taxon>Fungi</taxon>
        <taxon>Dikarya</taxon>
        <taxon>Basidiomycota</taxon>
        <taxon>Agaricomycotina</taxon>
        <taxon>Agaricomycetes</taxon>
        <taxon>Agaricomycetidae</taxon>
        <taxon>Agaricales</taxon>
        <taxon>Agaricineae</taxon>
        <taxon>Hymenogastraceae</taxon>
        <taxon>Gymnopilus</taxon>
    </lineage>
</organism>
<dbReference type="AlphaFoldDB" id="A0A9P5NHS2"/>
<evidence type="ECO:0000256" key="1">
    <source>
        <dbReference type="SAM" id="Coils"/>
    </source>
</evidence>
<gene>
    <name evidence="2" type="ORF">CPB84DRAFT_1850262</name>
</gene>
<accession>A0A9P5NHS2</accession>
<protein>
    <submittedName>
        <fullName evidence="2">Uncharacterized protein</fullName>
    </submittedName>
</protein>
<reference evidence="2" key="1">
    <citation type="submission" date="2020-11" db="EMBL/GenBank/DDBJ databases">
        <authorList>
            <consortium name="DOE Joint Genome Institute"/>
            <person name="Ahrendt S."/>
            <person name="Riley R."/>
            <person name="Andreopoulos W."/>
            <person name="LaButti K."/>
            <person name="Pangilinan J."/>
            <person name="Ruiz-duenas F.J."/>
            <person name="Barrasa J.M."/>
            <person name="Sanchez-Garcia M."/>
            <person name="Camarero S."/>
            <person name="Miyauchi S."/>
            <person name="Serrano A."/>
            <person name="Linde D."/>
            <person name="Babiker R."/>
            <person name="Drula E."/>
            <person name="Ayuso-Fernandez I."/>
            <person name="Pacheco R."/>
            <person name="Padilla G."/>
            <person name="Ferreira P."/>
            <person name="Barriuso J."/>
            <person name="Kellner H."/>
            <person name="Castanera R."/>
            <person name="Alfaro M."/>
            <person name="Ramirez L."/>
            <person name="Pisabarro A.G."/>
            <person name="Kuo A."/>
            <person name="Tritt A."/>
            <person name="Lipzen A."/>
            <person name="He G."/>
            <person name="Yan M."/>
            <person name="Ng V."/>
            <person name="Cullen D."/>
            <person name="Martin F."/>
            <person name="Rosso M.-N."/>
            <person name="Henrissat B."/>
            <person name="Hibbett D."/>
            <person name="Martinez A.T."/>
            <person name="Grigoriev I.V."/>
        </authorList>
    </citation>
    <scope>NUCLEOTIDE SEQUENCE</scope>
    <source>
        <strain evidence="2">AH 44721</strain>
    </source>
</reference>
<evidence type="ECO:0000313" key="3">
    <source>
        <dbReference type="Proteomes" id="UP000724874"/>
    </source>
</evidence>